<sequence>MKRDELLFQLYGEDVWEARDESSKWFRWRLAGKRSSDETRVSVVLLLKRRRSSRRDEMVKMRTRVLPP</sequence>
<organism evidence="1">
    <name type="scientific">Brassica napus</name>
    <name type="common">Rape</name>
    <dbReference type="NCBI Taxonomy" id="3708"/>
    <lineage>
        <taxon>Eukaryota</taxon>
        <taxon>Viridiplantae</taxon>
        <taxon>Streptophyta</taxon>
        <taxon>Embryophyta</taxon>
        <taxon>Tracheophyta</taxon>
        <taxon>Spermatophyta</taxon>
        <taxon>Magnoliopsida</taxon>
        <taxon>eudicotyledons</taxon>
        <taxon>Gunneridae</taxon>
        <taxon>Pentapetalae</taxon>
        <taxon>rosids</taxon>
        <taxon>malvids</taxon>
        <taxon>Brassicales</taxon>
        <taxon>Brassicaceae</taxon>
        <taxon>Brassiceae</taxon>
        <taxon>Brassica</taxon>
    </lineage>
</organism>
<protein>
    <submittedName>
        <fullName evidence="1">(rape) hypothetical protein</fullName>
    </submittedName>
</protein>
<accession>A0A817AS48</accession>
<evidence type="ECO:0000313" key="1">
    <source>
        <dbReference type="EMBL" id="CAF2271733.1"/>
    </source>
</evidence>
<evidence type="ECO:0000313" key="3">
    <source>
        <dbReference type="EMBL" id="KAH0855244.1"/>
    </source>
</evidence>
<dbReference type="Proteomes" id="UP000824890">
    <property type="component" value="Unassembled WGS sequence"/>
</dbReference>
<proteinExistence type="predicted"/>
<dbReference type="AlphaFoldDB" id="A0A817AS48"/>
<dbReference type="EMBL" id="JAGKQM010000116">
    <property type="protein sequence ID" value="KAH0855244.1"/>
    <property type="molecule type" value="Genomic_DNA"/>
</dbReference>
<dbReference type="EMBL" id="HG994358">
    <property type="protein sequence ID" value="CAF2271733.1"/>
    <property type="molecule type" value="Genomic_DNA"/>
</dbReference>
<evidence type="ECO:0000313" key="2">
    <source>
        <dbReference type="EMBL" id="KAH0855239.1"/>
    </source>
</evidence>
<gene>
    <name evidence="1" type="ORF">DARMORV10_A04P11020.1</name>
    <name evidence="4" type="ORF">HID58_014861</name>
    <name evidence="3" type="ORF">HID58_016698</name>
    <name evidence="2" type="ORF">HID58_016705</name>
</gene>
<evidence type="ECO:0000313" key="5">
    <source>
        <dbReference type="Proteomes" id="UP000824890"/>
    </source>
</evidence>
<name>A0A817AS48_BRANA</name>
<reference evidence="1" key="1">
    <citation type="submission" date="2021-01" db="EMBL/GenBank/DDBJ databases">
        <authorList>
            <consortium name="Genoscope - CEA"/>
            <person name="William W."/>
        </authorList>
    </citation>
    <scope>NUCLEOTIDE SEQUENCE</scope>
</reference>
<reference evidence="2 5" key="2">
    <citation type="submission" date="2021-05" db="EMBL/GenBank/DDBJ databases">
        <title>Genome Assembly of Synthetic Allotetraploid Brassica napus Reveals Homoeologous Exchanges between Subgenomes.</title>
        <authorList>
            <person name="Davis J.T."/>
        </authorList>
    </citation>
    <scope>NUCLEOTIDE SEQUENCE [LARGE SCALE GENOMIC DNA]</scope>
    <source>
        <strain evidence="5">cv. Da-Ae</strain>
        <tissue evidence="2">Seedling</tissue>
    </source>
</reference>
<keyword evidence="5" id="KW-1185">Reference proteome</keyword>
<dbReference type="Proteomes" id="UP001295469">
    <property type="component" value="Chromosome A04"/>
</dbReference>
<dbReference type="EMBL" id="JAGKQM010000004">
    <property type="protein sequence ID" value="KAH0929134.1"/>
    <property type="molecule type" value="Genomic_DNA"/>
</dbReference>
<dbReference type="EMBL" id="JAGKQM010000117">
    <property type="protein sequence ID" value="KAH0855239.1"/>
    <property type="molecule type" value="Genomic_DNA"/>
</dbReference>
<evidence type="ECO:0000313" key="4">
    <source>
        <dbReference type="EMBL" id="KAH0929134.1"/>
    </source>
</evidence>